<keyword evidence="4 7" id="KW-0378">Hydrolase</keyword>
<feature type="region of interest" description="Disordered" evidence="8">
    <location>
        <begin position="476"/>
        <end position="495"/>
    </location>
</feature>
<feature type="compositionally biased region" description="Acidic residues" evidence="8">
    <location>
        <begin position="479"/>
        <end position="491"/>
    </location>
</feature>
<reference evidence="10" key="1">
    <citation type="journal article" date="2021" name="G3 (Bethesda)">
        <title>Genomic diversity, chromosomal rearrangements, and interspecies hybridization in the ogataea polymorpha species complex.</title>
        <authorList>
            <person name="Hanson S.J."/>
            <person name="Cinneide E.O."/>
            <person name="Salzberg L.I."/>
            <person name="Wolfe K.H."/>
            <person name="McGowan J."/>
            <person name="Fitzpatrick D.A."/>
            <person name="Matlin K."/>
        </authorList>
    </citation>
    <scope>NUCLEOTIDE SEQUENCE</scope>
    <source>
        <strain evidence="10">83-405-1</strain>
    </source>
</reference>
<protein>
    <recommendedName>
        <fullName evidence="7">Phospholipase</fullName>
        <ecNumber evidence="7">3.1.4.4</ecNumber>
    </recommendedName>
</protein>
<dbReference type="InterPro" id="IPR015679">
    <property type="entry name" value="PLipase_D_fam"/>
</dbReference>
<sequence>MSSAQSANSASPASVERLHDRFNQKSAVTGEGKHQDVGPEAFSGKENGHDQSQPPQDEEYRNATECWRDEDSRAVPTPTARRTGRLSLFSFKGTHNEPAAEQANEEKEPFQKKILKGIKRATTRGDPVRNSTAYGQIDHSHELEYKSHMKTRWLIDANILGYTDAFIIATYFMSDERGTRRVPLLLQMLSLTLTDVSTNVHTKKRKFRIDLDYAVGSQYLRWSLEKTSRDLAVLHNRLRLMILQENVLQKGHKEIELPKFPKYKNQTTYSKLKQGVNREETNASSIMLPNDETPTAYYRANSSQSSDDGENTSMFSVRSSLRRHGFFKRKPNDILTNEHFRDAMQDYLDNLIRAFNLRPQANRIFQFFELSPIGMLLSYETGRKRKEGYLLIKTTAKAQGWRVGHLKARELKAMVERHIAKWFILGHSYIMYVADINSTTPLDVFLIDSSFKFTLSGFGDAPVTLHNLSEFVKQQLKAEEEEEDDDEDGYVEDPAPMHKSYLSLTLENSERKLSVMGKSANQMKRWCVAIHETAKETIWSRKHRFESFAPVRDKVFAKWFVDARDYMWAVSAAIEMAKDVIYIHDWWLSPELYLRRPANGNQEWRLDRLLKRKAEEGIKIFVIVYRNVANTVQTDSLWTKHSLLDLHPNVYVLRSPNQLMQNVYFWAHHEKLVIIDHTVCFVGGIDLCYGRYDTPDHSVVDDAPCAFDPIPPNSASSTGNAFSYQIYPGKDYSNPRICDFFELNQPFEDMIDRQSVPRMPWHDVHMMTCGHIARDLSRHFVQRWNFLLRQKRPSRLTPLLLPPRDFTDQEIEELGLTGTCEVQVLRSSCSWSLGLQEPEQSIHNAYLRLIETSEHFIYIENQFFVSSHEHDGVVIKNKIGDALVERIIRAHANKESWKAVIVIPLMPGFKSQVDSKEASSIRVIMQCQYMSISMGETSIFARLRRAGIRPEDYIQFYSLRKWGYIGRRKSLTTEQLYVHAKTMVVDDRIAIIGSANINERSMRGTRDSEICTIVRDKEMIDTFMDGKPYRAAKFAHTLRMRQMREHLGVDVDLLELVERRFSQIEKFACTPQGLTSVTSKAGDQKLSAMVELAARYVLDLPDGTPRFKSGSTASKTGGAELTKKLTDSFRNDYDDALSDNLDQIPYVFSFNHRAGEENPGIREKKAFSSDSRVTDKAHRSEVKGYGPDKYQSATHVNSKSKNTKLLAEWASSSSSDTHQTLPCIEDVLEFITNDDKNLPIDVLNHQRWDMLKRLHYLQKLLNKRKRESENASASNKEDVGNFSSGTENGYPESSLVKLPRFPTTSLSDADVEDLSANFLPRVSQVFVDPYSFEDPLDIDFYEGLWMPQALRNTMIYQMVFHVQPDDTVQTWSDYKMFQELKESFLLHQRASHGGATAADGEHGGTELLSEELSPETANDSHGSNESLTSSTGIRTQPPLSSDTDEAQMDSLRYAIRRSKIAELERYSRPGVFNSYNRSKTNSLMGVPSVYDYESAEKLLKLITGHLVIFPTKWLQKEVESSNWFYTADKLPPVQIYN</sequence>
<dbReference type="InterPro" id="IPR001736">
    <property type="entry name" value="PLipase_D/transphosphatidylase"/>
</dbReference>
<keyword evidence="3" id="KW-0677">Repeat</keyword>
<dbReference type="Pfam" id="PF13091">
    <property type="entry name" value="PLDc_2"/>
    <property type="match status" value="1"/>
</dbReference>
<dbReference type="CDD" id="cd01254">
    <property type="entry name" value="PH_PLD"/>
    <property type="match status" value="1"/>
</dbReference>
<keyword evidence="6" id="KW-0443">Lipid metabolism</keyword>
<comment type="caution">
    <text evidence="10">The sequence shown here is derived from an EMBL/GenBank/DDBJ whole genome shotgun (WGS) entry which is preliminary data.</text>
</comment>
<accession>A0AAN6D623</accession>
<dbReference type="GO" id="GO:0004630">
    <property type="term" value="F:phospholipase D activity"/>
    <property type="evidence" value="ECO:0007669"/>
    <property type="project" value="UniProtKB-UniRule"/>
</dbReference>
<evidence type="ECO:0000256" key="4">
    <source>
        <dbReference type="ARBA" id="ARBA00022801"/>
    </source>
</evidence>
<feature type="region of interest" description="Disordered" evidence="8">
    <location>
        <begin position="1407"/>
        <end position="1446"/>
    </location>
</feature>
<comment type="similarity">
    <text evidence="2 7">Belongs to the phospholipase D family.</text>
</comment>
<organism evidence="10 11">
    <name type="scientific">Ogataea haglerorum</name>
    <dbReference type="NCBI Taxonomy" id="1937702"/>
    <lineage>
        <taxon>Eukaryota</taxon>
        <taxon>Fungi</taxon>
        <taxon>Dikarya</taxon>
        <taxon>Ascomycota</taxon>
        <taxon>Saccharomycotina</taxon>
        <taxon>Pichiomycetes</taxon>
        <taxon>Pichiales</taxon>
        <taxon>Pichiaceae</taxon>
        <taxon>Ogataea</taxon>
    </lineage>
</organism>
<proteinExistence type="inferred from homology"/>
<dbReference type="PIRSF" id="PIRSF009376">
    <property type="entry name" value="Phospholipase_D_euk"/>
    <property type="match status" value="1"/>
</dbReference>
<keyword evidence="5 7" id="KW-0442">Lipid degradation</keyword>
<dbReference type="PANTHER" id="PTHR18896">
    <property type="entry name" value="PHOSPHOLIPASE D"/>
    <property type="match status" value="1"/>
</dbReference>
<evidence type="ECO:0000256" key="5">
    <source>
        <dbReference type="ARBA" id="ARBA00022963"/>
    </source>
</evidence>
<feature type="compositionally biased region" description="Basic and acidic residues" evidence="8">
    <location>
        <begin position="58"/>
        <end position="73"/>
    </location>
</feature>
<feature type="domain" description="PLD phosphodiesterase" evidence="9">
    <location>
        <begin position="974"/>
        <end position="1001"/>
    </location>
</feature>
<evidence type="ECO:0000313" key="11">
    <source>
        <dbReference type="Proteomes" id="UP000738402"/>
    </source>
</evidence>
<feature type="compositionally biased region" description="Low complexity" evidence="8">
    <location>
        <begin position="1"/>
        <end position="14"/>
    </location>
</feature>
<dbReference type="FunFam" id="3.30.870.10:FF:000011">
    <property type="entry name" value="Phospholipase"/>
    <property type="match status" value="1"/>
</dbReference>
<dbReference type="SMART" id="SM00155">
    <property type="entry name" value="PLDc"/>
    <property type="match status" value="2"/>
</dbReference>
<evidence type="ECO:0000256" key="7">
    <source>
        <dbReference type="PIRNR" id="PIRNR009376"/>
    </source>
</evidence>
<evidence type="ECO:0000256" key="6">
    <source>
        <dbReference type="ARBA" id="ARBA00023098"/>
    </source>
</evidence>
<dbReference type="PANTHER" id="PTHR18896:SF76">
    <property type="entry name" value="PHOSPHOLIPASE"/>
    <property type="match status" value="1"/>
</dbReference>
<feature type="compositionally biased region" description="Basic and acidic residues" evidence="8">
    <location>
        <begin position="1167"/>
        <end position="1182"/>
    </location>
</feature>
<dbReference type="CDD" id="cd09141">
    <property type="entry name" value="PLDc_vPLD1_2_yPLD_like_2"/>
    <property type="match status" value="1"/>
</dbReference>
<dbReference type="GO" id="GO:0006654">
    <property type="term" value="P:phosphatidic acid biosynthetic process"/>
    <property type="evidence" value="ECO:0007669"/>
    <property type="project" value="InterPro"/>
</dbReference>
<dbReference type="InterPro" id="IPR025202">
    <property type="entry name" value="PLD-like_dom"/>
</dbReference>
<evidence type="ECO:0000256" key="8">
    <source>
        <dbReference type="SAM" id="MobiDB-lite"/>
    </source>
</evidence>
<evidence type="ECO:0000256" key="3">
    <source>
        <dbReference type="ARBA" id="ARBA00022737"/>
    </source>
</evidence>
<dbReference type="Pfam" id="PF00614">
    <property type="entry name" value="PLDc"/>
    <property type="match status" value="1"/>
</dbReference>
<feature type="compositionally biased region" description="Polar residues" evidence="8">
    <location>
        <begin position="1415"/>
        <end position="1441"/>
    </location>
</feature>
<feature type="region of interest" description="Disordered" evidence="8">
    <location>
        <begin position="1167"/>
        <end position="1197"/>
    </location>
</feature>
<dbReference type="SUPFAM" id="SSF56024">
    <property type="entry name" value="Phospholipase D/nuclease"/>
    <property type="match status" value="2"/>
</dbReference>
<dbReference type="EC" id="3.1.4.4" evidence="7"/>
<dbReference type="Proteomes" id="UP000738402">
    <property type="component" value="Unassembled WGS sequence"/>
</dbReference>
<dbReference type="PROSITE" id="PS50035">
    <property type="entry name" value="PLD"/>
    <property type="match status" value="2"/>
</dbReference>
<dbReference type="EMBL" id="JAHLUH010000005">
    <property type="protein sequence ID" value="KAG7727976.1"/>
    <property type="molecule type" value="Genomic_DNA"/>
</dbReference>
<feature type="domain" description="PLD phosphodiesterase" evidence="9">
    <location>
        <begin position="664"/>
        <end position="691"/>
    </location>
</feature>
<evidence type="ECO:0000256" key="1">
    <source>
        <dbReference type="ARBA" id="ARBA00000798"/>
    </source>
</evidence>
<name>A0AAN6D623_9ASCO</name>
<dbReference type="CDD" id="cd09138">
    <property type="entry name" value="PLDc_vPLD1_2_yPLD_like_1"/>
    <property type="match status" value="1"/>
</dbReference>
<evidence type="ECO:0000256" key="2">
    <source>
        <dbReference type="ARBA" id="ARBA00008664"/>
    </source>
</evidence>
<dbReference type="Gene3D" id="3.30.870.10">
    <property type="entry name" value="Endonuclease Chain A"/>
    <property type="match status" value="2"/>
</dbReference>
<evidence type="ECO:0000313" key="10">
    <source>
        <dbReference type="EMBL" id="KAG7727976.1"/>
    </source>
</evidence>
<dbReference type="GO" id="GO:0035556">
    <property type="term" value="P:intracellular signal transduction"/>
    <property type="evidence" value="ECO:0007669"/>
    <property type="project" value="InterPro"/>
</dbReference>
<dbReference type="GO" id="GO:0009395">
    <property type="term" value="P:phospholipid catabolic process"/>
    <property type="evidence" value="ECO:0007669"/>
    <property type="project" value="TreeGrafter"/>
</dbReference>
<feature type="region of interest" description="Disordered" evidence="8">
    <location>
        <begin position="1"/>
        <end position="79"/>
    </location>
</feature>
<gene>
    <name evidence="10" type="ORF">KL933_002102</name>
</gene>
<comment type="catalytic activity">
    <reaction evidence="1 7">
        <text>a 1,2-diacyl-sn-glycero-3-phosphocholine + H2O = a 1,2-diacyl-sn-glycero-3-phosphate + choline + H(+)</text>
        <dbReference type="Rhea" id="RHEA:14445"/>
        <dbReference type="ChEBI" id="CHEBI:15354"/>
        <dbReference type="ChEBI" id="CHEBI:15377"/>
        <dbReference type="ChEBI" id="CHEBI:15378"/>
        <dbReference type="ChEBI" id="CHEBI:57643"/>
        <dbReference type="ChEBI" id="CHEBI:58608"/>
        <dbReference type="EC" id="3.1.4.4"/>
    </reaction>
</comment>
<feature type="region of interest" description="Disordered" evidence="8">
    <location>
        <begin position="1265"/>
        <end position="1296"/>
    </location>
</feature>
<evidence type="ECO:0000259" key="9">
    <source>
        <dbReference type="PROSITE" id="PS50035"/>
    </source>
</evidence>
<dbReference type="InterPro" id="IPR016555">
    <property type="entry name" value="PLipase_D_euk"/>
</dbReference>